<dbReference type="GO" id="GO:0005739">
    <property type="term" value="C:mitochondrion"/>
    <property type="evidence" value="ECO:0007669"/>
    <property type="project" value="TreeGrafter"/>
</dbReference>
<dbReference type="Proteomes" id="UP000011083">
    <property type="component" value="Unassembled WGS sequence"/>
</dbReference>
<evidence type="ECO:0000313" key="3">
    <source>
        <dbReference type="Proteomes" id="UP000011083"/>
    </source>
</evidence>
<evidence type="ECO:0000259" key="1">
    <source>
        <dbReference type="SMART" id="SM00829"/>
    </source>
</evidence>
<dbReference type="CDD" id="cd05289">
    <property type="entry name" value="MDR_like_2"/>
    <property type="match status" value="1"/>
</dbReference>
<dbReference type="InterPro" id="IPR013154">
    <property type="entry name" value="ADH-like_N"/>
</dbReference>
<dbReference type="InterPro" id="IPR036291">
    <property type="entry name" value="NAD(P)-bd_dom_sf"/>
</dbReference>
<keyword evidence="3" id="KW-1185">Reference proteome</keyword>
<dbReference type="Gene3D" id="3.40.50.720">
    <property type="entry name" value="NAD(P)-binding Rossmann-like Domain"/>
    <property type="match status" value="1"/>
</dbReference>
<dbReference type="SUPFAM" id="SSF51735">
    <property type="entry name" value="NAD(P)-binding Rossmann-fold domains"/>
    <property type="match status" value="1"/>
</dbReference>
<dbReference type="VEuPathDB" id="AmoebaDB:ACA1_363730"/>
<dbReference type="InterPro" id="IPR020843">
    <property type="entry name" value="ER"/>
</dbReference>
<dbReference type="RefSeq" id="XP_004335891.1">
    <property type="nucleotide sequence ID" value="XM_004335843.1"/>
</dbReference>
<dbReference type="GO" id="GO:0016491">
    <property type="term" value="F:oxidoreductase activity"/>
    <property type="evidence" value="ECO:0007669"/>
    <property type="project" value="InterPro"/>
</dbReference>
<dbReference type="PANTHER" id="PTHR11695:SF647">
    <property type="entry name" value="ENOYL REDUCTASE (ER) DOMAIN-CONTAINING PROTEIN"/>
    <property type="match status" value="1"/>
</dbReference>
<dbReference type="SUPFAM" id="SSF50129">
    <property type="entry name" value="GroES-like"/>
    <property type="match status" value="1"/>
</dbReference>
<dbReference type="SMART" id="SM00829">
    <property type="entry name" value="PKS_ER"/>
    <property type="match status" value="1"/>
</dbReference>
<dbReference type="STRING" id="1257118.L8GM94"/>
<dbReference type="AlphaFoldDB" id="L8GM94"/>
<sequence length="349" mass="36480">MASLSSTIKAVRQPDPRYQTLVLSDIPTPTLSGPDERLIRVRAAAPCRHELTWELSTADAYTDAPDDRLRVPCTECAGVVVASGATDPDSAPFKPGDEVFFRIEVGNVGCLRELTVARVAEMALKPKQLSWEEAAATPLSALTAWQGLFTHSEGVLDGKATRGDEEARKKNGKARVLITGAGGSVGGWAVQLAAAAGVGGIVALCGPSKEGFVRELGATETIDYTKQSIADWAAADPAARECDLVLDCVGGSTLAGCWAAVKAGGVLLTVSPKAGDALNPPPGARPVAKSAWFLVKALGGDLTEVAALMEEGRCVPLLDSVFAFEDYQAAFDKLEAGTTKGKCVIRMPE</sequence>
<dbReference type="KEGG" id="acan:ACA1_363730"/>
<dbReference type="OMA" id="PAARECD"/>
<dbReference type="GeneID" id="14914625"/>
<dbReference type="OrthoDB" id="3509362at2759"/>
<accession>L8GM94</accession>
<dbReference type="EMBL" id="KB008073">
    <property type="protein sequence ID" value="ELR13878.1"/>
    <property type="molecule type" value="Genomic_DNA"/>
</dbReference>
<feature type="domain" description="Enoyl reductase (ER)" evidence="1">
    <location>
        <begin position="16"/>
        <end position="345"/>
    </location>
</feature>
<dbReference type="InterPro" id="IPR050700">
    <property type="entry name" value="YIM1/Zinc_Alcohol_DH_Fams"/>
</dbReference>
<dbReference type="Gene3D" id="3.90.180.10">
    <property type="entry name" value="Medium-chain alcohol dehydrogenases, catalytic domain"/>
    <property type="match status" value="1"/>
</dbReference>
<reference evidence="2 3" key="1">
    <citation type="journal article" date="2013" name="Genome Biol.">
        <title>Genome of Acanthamoeba castellanii highlights extensive lateral gene transfer and early evolution of tyrosine kinase signaling.</title>
        <authorList>
            <person name="Clarke M."/>
            <person name="Lohan A.J."/>
            <person name="Liu B."/>
            <person name="Lagkouvardos I."/>
            <person name="Roy S."/>
            <person name="Zafar N."/>
            <person name="Bertelli C."/>
            <person name="Schilde C."/>
            <person name="Kianianmomeni A."/>
            <person name="Burglin T.R."/>
            <person name="Frech C."/>
            <person name="Turcotte B."/>
            <person name="Kopec K.O."/>
            <person name="Synnott J.M."/>
            <person name="Choo C."/>
            <person name="Paponov I."/>
            <person name="Finkler A."/>
            <person name="Soon Heng Tan C."/>
            <person name="Hutchins A.P."/>
            <person name="Weinmeier T."/>
            <person name="Rattei T."/>
            <person name="Chu J.S."/>
            <person name="Gimenez G."/>
            <person name="Irimia M."/>
            <person name="Rigden D.J."/>
            <person name="Fitzpatrick D.A."/>
            <person name="Lorenzo-Morales J."/>
            <person name="Bateman A."/>
            <person name="Chiu C.H."/>
            <person name="Tang P."/>
            <person name="Hegemann P."/>
            <person name="Fromm H."/>
            <person name="Raoult D."/>
            <person name="Greub G."/>
            <person name="Miranda-Saavedra D."/>
            <person name="Chen N."/>
            <person name="Nash P."/>
            <person name="Ginger M.L."/>
            <person name="Horn M."/>
            <person name="Schaap P."/>
            <person name="Caler L."/>
            <person name="Loftus B."/>
        </authorList>
    </citation>
    <scope>NUCLEOTIDE SEQUENCE [LARGE SCALE GENOMIC DNA]</scope>
    <source>
        <strain evidence="2 3">Neff</strain>
    </source>
</reference>
<name>L8GM94_ACACF</name>
<dbReference type="Pfam" id="PF13602">
    <property type="entry name" value="ADH_zinc_N_2"/>
    <property type="match status" value="1"/>
</dbReference>
<proteinExistence type="predicted"/>
<protein>
    <submittedName>
        <fullName evidence="2">Oxidoreductase, zincbinding dehydrogenase superfamily protein</fullName>
    </submittedName>
</protein>
<dbReference type="PANTHER" id="PTHR11695">
    <property type="entry name" value="ALCOHOL DEHYDROGENASE RELATED"/>
    <property type="match status" value="1"/>
</dbReference>
<dbReference type="Pfam" id="PF08240">
    <property type="entry name" value="ADH_N"/>
    <property type="match status" value="1"/>
</dbReference>
<evidence type="ECO:0000313" key="2">
    <source>
        <dbReference type="EMBL" id="ELR13878.1"/>
    </source>
</evidence>
<gene>
    <name evidence="2" type="ORF">ACA1_363730</name>
</gene>
<organism evidence="2 3">
    <name type="scientific">Acanthamoeba castellanii (strain ATCC 30010 / Neff)</name>
    <dbReference type="NCBI Taxonomy" id="1257118"/>
    <lineage>
        <taxon>Eukaryota</taxon>
        <taxon>Amoebozoa</taxon>
        <taxon>Discosea</taxon>
        <taxon>Longamoebia</taxon>
        <taxon>Centramoebida</taxon>
        <taxon>Acanthamoebidae</taxon>
        <taxon>Acanthamoeba</taxon>
    </lineage>
</organism>
<dbReference type="InterPro" id="IPR011032">
    <property type="entry name" value="GroES-like_sf"/>
</dbReference>